<evidence type="ECO:0000259" key="6">
    <source>
        <dbReference type="SMART" id="SM00198"/>
    </source>
</evidence>
<dbReference type="InterPro" id="IPR018121">
    <property type="entry name" value="7-in-absentia-prot_TRAF-dom"/>
</dbReference>
<dbReference type="InterPro" id="IPR035940">
    <property type="entry name" value="CAP_sf"/>
</dbReference>
<dbReference type="GO" id="GO:0006511">
    <property type="term" value="P:ubiquitin-dependent protein catabolic process"/>
    <property type="evidence" value="ECO:0007669"/>
    <property type="project" value="InterPro"/>
</dbReference>
<feature type="region of interest" description="Disordered" evidence="5">
    <location>
        <begin position="32"/>
        <end position="52"/>
    </location>
</feature>
<dbReference type="PROSITE" id="PS01009">
    <property type="entry name" value="CRISP_1"/>
    <property type="match status" value="1"/>
</dbReference>
<evidence type="ECO:0000256" key="2">
    <source>
        <dbReference type="ARBA" id="ARBA00022723"/>
    </source>
</evidence>
<dbReference type="Pfam" id="PF03145">
    <property type="entry name" value="Sina_TRAF"/>
    <property type="match status" value="1"/>
</dbReference>
<evidence type="ECO:0000256" key="5">
    <source>
        <dbReference type="SAM" id="MobiDB-lite"/>
    </source>
</evidence>
<feature type="compositionally biased region" description="Basic residues" evidence="5">
    <location>
        <begin position="242"/>
        <end position="254"/>
    </location>
</feature>
<dbReference type="Gene3D" id="3.40.33.10">
    <property type="entry name" value="CAP"/>
    <property type="match status" value="1"/>
</dbReference>
<sequence length="399" mass="45849">MESDSIDCMTSSDVIDDDEIHHHYQWPSFSKLRGNNGNSSNNNNSAVSSAVHPSTTGVHELLECHFCTNSMYPPIHQMPEDLSVLQDDHKVDMHSGCTFNHRYVKSNHREVENAIWMLTLGTVPVYMAFLCFMGDEIEARNYSYSLEVGGNGRKLIWEGNPRSIRESHPKVRDGHDGLIIQRNMALFFSDRDRKELKLGVTGRIWKEQQNPKGHRNSVRHPISRPLPLPRGPDADQNPLPRKPNKPPRHQPKYHLPRSEIKQILKAHNEARAHESEPLYKWDESLAMYARKWADKRINDCRIVHSNGPYGENIFLAAKDHWSIPKAVKSWVNEEKYYDKESNVCQPGKMCGHYTQIVWRDTVKVGCARVNCEVGGVFIMCSYDPPGNYQDENPFASHEQ</sequence>
<dbReference type="Proteomes" id="UP000436088">
    <property type="component" value="Unassembled WGS sequence"/>
</dbReference>
<accession>A0A6A3CJV0</accession>
<dbReference type="SMART" id="SM00198">
    <property type="entry name" value="SCP"/>
    <property type="match status" value="1"/>
</dbReference>
<dbReference type="SUPFAM" id="SSF55797">
    <property type="entry name" value="PR-1-like"/>
    <property type="match status" value="1"/>
</dbReference>
<evidence type="ECO:0000313" key="7">
    <source>
        <dbReference type="EMBL" id="KAE8727548.1"/>
    </source>
</evidence>
<keyword evidence="8" id="KW-1185">Reference proteome</keyword>
<dbReference type="PRINTS" id="PR00837">
    <property type="entry name" value="V5TPXLIKE"/>
</dbReference>
<dbReference type="PANTHER" id="PTHR10334">
    <property type="entry name" value="CYSTEINE-RICH SECRETORY PROTEIN-RELATED"/>
    <property type="match status" value="1"/>
</dbReference>
<dbReference type="AlphaFoldDB" id="A0A6A3CJV0"/>
<keyword evidence="2" id="KW-0479">Metal-binding</keyword>
<feature type="domain" description="SCP" evidence="6">
    <location>
        <begin position="258"/>
        <end position="390"/>
    </location>
</feature>
<keyword evidence="4" id="KW-0862">Zinc</keyword>
<dbReference type="GO" id="GO:0008270">
    <property type="term" value="F:zinc ion binding"/>
    <property type="evidence" value="ECO:0007669"/>
    <property type="project" value="UniProtKB-KW"/>
</dbReference>
<comment type="caution">
    <text evidence="7">The sequence shown here is derived from an EMBL/GenBank/DDBJ whole genome shotgun (WGS) entry which is preliminary data.</text>
</comment>
<comment type="similarity">
    <text evidence="1">Belongs to the SINA (Seven in absentia) family.</text>
</comment>
<dbReference type="SUPFAM" id="SSF49599">
    <property type="entry name" value="TRAF domain-like"/>
    <property type="match status" value="1"/>
</dbReference>
<proteinExistence type="inferred from homology"/>
<evidence type="ECO:0000256" key="1">
    <source>
        <dbReference type="ARBA" id="ARBA00009119"/>
    </source>
</evidence>
<dbReference type="InterPro" id="IPR018244">
    <property type="entry name" value="Allrgn_V5/Tpx1_CS"/>
</dbReference>
<dbReference type="Pfam" id="PF00188">
    <property type="entry name" value="CAP"/>
    <property type="match status" value="1"/>
</dbReference>
<evidence type="ECO:0000313" key="8">
    <source>
        <dbReference type="Proteomes" id="UP000436088"/>
    </source>
</evidence>
<name>A0A6A3CJV0_HIBSY</name>
<dbReference type="EMBL" id="VEPZ02000307">
    <property type="protein sequence ID" value="KAE8727548.1"/>
    <property type="molecule type" value="Genomic_DNA"/>
</dbReference>
<dbReference type="PROSITE" id="PS01010">
    <property type="entry name" value="CRISP_2"/>
    <property type="match status" value="1"/>
</dbReference>
<evidence type="ECO:0000256" key="4">
    <source>
        <dbReference type="ARBA" id="ARBA00022833"/>
    </source>
</evidence>
<dbReference type="GO" id="GO:0005576">
    <property type="term" value="C:extracellular region"/>
    <property type="evidence" value="ECO:0007669"/>
    <property type="project" value="InterPro"/>
</dbReference>
<feature type="region of interest" description="Disordered" evidence="5">
    <location>
        <begin position="206"/>
        <end position="254"/>
    </location>
</feature>
<feature type="compositionally biased region" description="Basic residues" evidence="5">
    <location>
        <begin position="212"/>
        <end position="222"/>
    </location>
</feature>
<organism evidence="7 8">
    <name type="scientific">Hibiscus syriacus</name>
    <name type="common">Rose of Sharon</name>
    <dbReference type="NCBI Taxonomy" id="106335"/>
    <lineage>
        <taxon>Eukaryota</taxon>
        <taxon>Viridiplantae</taxon>
        <taxon>Streptophyta</taxon>
        <taxon>Embryophyta</taxon>
        <taxon>Tracheophyta</taxon>
        <taxon>Spermatophyta</taxon>
        <taxon>Magnoliopsida</taxon>
        <taxon>eudicotyledons</taxon>
        <taxon>Gunneridae</taxon>
        <taxon>Pentapetalae</taxon>
        <taxon>rosids</taxon>
        <taxon>malvids</taxon>
        <taxon>Malvales</taxon>
        <taxon>Malvaceae</taxon>
        <taxon>Malvoideae</taxon>
        <taxon>Hibiscus</taxon>
    </lineage>
</organism>
<dbReference type="InterPro" id="IPR008974">
    <property type="entry name" value="TRAF-like"/>
</dbReference>
<evidence type="ECO:0000256" key="3">
    <source>
        <dbReference type="ARBA" id="ARBA00022771"/>
    </source>
</evidence>
<gene>
    <name evidence="7" type="ORF">F3Y22_tig00005459pilonHSYRG00252</name>
</gene>
<protein>
    <submittedName>
        <fullName evidence="7">E3 ubiquitin-protein ligase SINAT3</fullName>
    </submittedName>
</protein>
<dbReference type="CDD" id="cd05381">
    <property type="entry name" value="CAP_PR-1"/>
    <property type="match status" value="1"/>
</dbReference>
<dbReference type="Gene3D" id="2.60.210.10">
    <property type="entry name" value="Apoptosis, Tumor Necrosis Factor Receptor Associated Protein 2, Chain A"/>
    <property type="match status" value="1"/>
</dbReference>
<feature type="compositionally biased region" description="Low complexity" evidence="5">
    <location>
        <begin position="34"/>
        <end position="51"/>
    </location>
</feature>
<dbReference type="FunFam" id="2.60.210.10:FF:000004">
    <property type="entry name" value="E3 ubiquitin-protein ligase SINAT5-like"/>
    <property type="match status" value="1"/>
</dbReference>
<dbReference type="GO" id="GO:0005737">
    <property type="term" value="C:cytoplasm"/>
    <property type="evidence" value="ECO:0007669"/>
    <property type="project" value="InterPro"/>
</dbReference>
<reference evidence="7" key="1">
    <citation type="submission" date="2019-09" db="EMBL/GenBank/DDBJ databases">
        <title>Draft genome information of white flower Hibiscus syriacus.</title>
        <authorList>
            <person name="Kim Y.-M."/>
        </authorList>
    </citation>
    <scope>NUCLEOTIDE SEQUENCE [LARGE SCALE GENOMIC DNA]</scope>
    <source>
        <strain evidence="7">YM2019G1</strain>
    </source>
</reference>
<dbReference type="InterPro" id="IPR001283">
    <property type="entry name" value="CRISP-related"/>
</dbReference>
<keyword evidence="3" id="KW-0863">Zinc-finger</keyword>
<dbReference type="FunFam" id="3.40.33.10:FF:000004">
    <property type="entry name" value="CAP, cysteine-rich secretory protein, antigen 5"/>
    <property type="match status" value="1"/>
</dbReference>
<dbReference type="InterPro" id="IPR014044">
    <property type="entry name" value="CAP_dom"/>
</dbReference>